<sequence length="337" mass="35861">MRDITPNETPQNGQTMIAVYATGGNAEDPLSVLKIGPLPQPAVPDGWARVKMSAVALNFFNIFALSGYFSEAAEYPRILGCEGTGYLDDGTPVVMYPVLGDEQYFGDETLDPNKHVISQKINGALAEYFVVPRRNILPRPAELDEVAAAVLGGSWLTAYRVIFTKSGVKPGQIMLVQGSSGGLATALIQLGTAAGIRIWVTGRTEEKRKLGLELGAERAFVPGEALPSEVASVVDISGGATWDHSIESVRPGGSIIACGAHGGLKVTMDLGQILGKQISVHSVYLGTLQEFKDLMQFVIAKKIVPKVGQIVPVSNACEAFQAMWEGRTNGKSVVTFG</sequence>
<dbReference type="EMBL" id="JAPQKS010000005">
    <property type="protein sequence ID" value="KAJ5225973.1"/>
    <property type="molecule type" value="Genomic_DNA"/>
</dbReference>
<reference evidence="2" key="2">
    <citation type="journal article" date="2023" name="IMA Fungus">
        <title>Comparative genomic study of the Penicillium genus elucidates a diverse pangenome and 15 lateral gene transfer events.</title>
        <authorList>
            <person name="Petersen C."/>
            <person name="Sorensen T."/>
            <person name="Nielsen M.R."/>
            <person name="Sondergaard T.E."/>
            <person name="Sorensen J.L."/>
            <person name="Fitzpatrick D.A."/>
            <person name="Frisvad J.C."/>
            <person name="Nielsen K.L."/>
        </authorList>
    </citation>
    <scope>NUCLEOTIDE SEQUENCE</scope>
    <source>
        <strain evidence="2">IBT 19713</strain>
    </source>
</reference>
<dbReference type="Gene3D" id="3.90.180.10">
    <property type="entry name" value="Medium-chain alcohol dehydrogenases, catalytic domain"/>
    <property type="match status" value="1"/>
</dbReference>
<accession>A0A9W9NU08</accession>
<dbReference type="GO" id="GO:0016491">
    <property type="term" value="F:oxidoreductase activity"/>
    <property type="evidence" value="ECO:0007669"/>
    <property type="project" value="InterPro"/>
</dbReference>
<dbReference type="InterPro" id="IPR020843">
    <property type="entry name" value="ER"/>
</dbReference>
<reference evidence="2" key="1">
    <citation type="submission" date="2022-11" db="EMBL/GenBank/DDBJ databases">
        <authorList>
            <person name="Petersen C."/>
        </authorList>
    </citation>
    <scope>NUCLEOTIDE SEQUENCE</scope>
    <source>
        <strain evidence="2">IBT 19713</strain>
    </source>
</reference>
<keyword evidence="3" id="KW-1185">Reference proteome</keyword>
<evidence type="ECO:0000313" key="2">
    <source>
        <dbReference type="EMBL" id="KAJ5225973.1"/>
    </source>
</evidence>
<dbReference type="InterPro" id="IPR011032">
    <property type="entry name" value="GroES-like_sf"/>
</dbReference>
<dbReference type="InterPro" id="IPR013149">
    <property type="entry name" value="ADH-like_C"/>
</dbReference>
<protein>
    <recommendedName>
        <fullName evidence="1">Enoyl reductase (ER) domain-containing protein</fullName>
    </recommendedName>
</protein>
<dbReference type="SUPFAM" id="SSF51735">
    <property type="entry name" value="NAD(P)-binding Rossmann-fold domains"/>
    <property type="match status" value="1"/>
</dbReference>
<dbReference type="PANTHER" id="PTHR45033:SF3">
    <property type="entry name" value="DEHYDROGENASE, PUTATIVE (AFU_ORTHOLOGUE AFUA_2G13270)-RELATED"/>
    <property type="match status" value="1"/>
</dbReference>
<dbReference type="Pfam" id="PF08240">
    <property type="entry name" value="ADH_N"/>
    <property type="match status" value="1"/>
</dbReference>
<dbReference type="Pfam" id="PF00107">
    <property type="entry name" value="ADH_zinc_N"/>
    <property type="match status" value="1"/>
</dbReference>
<evidence type="ECO:0000313" key="3">
    <source>
        <dbReference type="Proteomes" id="UP001150941"/>
    </source>
</evidence>
<dbReference type="AlphaFoldDB" id="A0A9W9NU08"/>
<proteinExistence type="predicted"/>
<organism evidence="2 3">
    <name type="scientific">Penicillium chermesinum</name>
    <dbReference type="NCBI Taxonomy" id="63820"/>
    <lineage>
        <taxon>Eukaryota</taxon>
        <taxon>Fungi</taxon>
        <taxon>Dikarya</taxon>
        <taxon>Ascomycota</taxon>
        <taxon>Pezizomycotina</taxon>
        <taxon>Eurotiomycetes</taxon>
        <taxon>Eurotiomycetidae</taxon>
        <taxon>Eurotiales</taxon>
        <taxon>Aspergillaceae</taxon>
        <taxon>Penicillium</taxon>
    </lineage>
</organism>
<feature type="domain" description="Enoyl reductase (ER)" evidence="1">
    <location>
        <begin position="28"/>
        <end position="334"/>
    </location>
</feature>
<dbReference type="SMART" id="SM00829">
    <property type="entry name" value="PKS_ER"/>
    <property type="match status" value="1"/>
</dbReference>
<dbReference type="RefSeq" id="XP_058329384.1">
    <property type="nucleotide sequence ID" value="XM_058476494.1"/>
</dbReference>
<dbReference type="Gene3D" id="3.40.50.720">
    <property type="entry name" value="NAD(P)-binding Rossmann-like Domain"/>
    <property type="match status" value="1"/>
</dbReference>
<dbReference type="Proteomes" id="UP001150941">
    <property type="component" value="Unassembled WGS sequence"/>
</dbReference>
<dbReference type="PANTHER" id="PTHR45033">
    <property type="match status" value="1"/>
</dbReference>
<dbReference type="InterPro" id="IPR013154">
    <property type="entry name" value="ADH-like_N"/>
</dbReference>
<dbReference type="OrthoDB" id="203908at2759"/>
<name>A0A9W9NU08_9EURO</name>
<dbReference type="SUPFAM" id="SSF50129">
    <property type="entry name" value="GroES-like"/>
    <property type="match status" value="1"/>
</dbReference>
<dbReference type="InterPro" id="IPR036291">
    <property type="entry name" value="NAD(P)-bd_dom_sf"/>
</dbReference>
<comment type="caution">
    <text evidence="2">The sequence shown here is derived from an EMBL/GenBank/DDBJ whole genome shotgun (WGS) entry which is preliminary data.</text>
</comment>
<gene>
    <name evidence="2" type="ORF">N7468_007198</name>
</gene>
<dbReference type="GeneID" id="83203797"/>
<dbReference type="InterPro" id="IPR052711">
    <property type="entry name" value="Zinc_ADH-like"/>
</dbReference>
<evidence type="ECO:0000259" key="1">
    <source>
        <dbReference type="SMART" id="SM00829"/>
    </source>
</evidence>